<dbReference type="PANTHER" id="PTHR15723:SF0">
    <property type="entry name" value="CARBOHYDRATE SULFOTRANSFERASE 15"/>
    <property type="match status" value="1"/>
</dbReference>
<name>A0A9W3AWW1_BIOGL</name>
<evidence type="ECO:0000313" key="6">
    <source>
        <dbReference type="RefSeq" id="XP_055891692.1"/>
    </source>
</evidence>
<dbReference type="OMA" id="ILHEDRF"/>
<dbReference type="SUPFAM" id="SSF52540">
    <property type="entry name" value="P-loop containing nucleoside triphosphate hydrolases"/>
    <property type="match status" value="1"/>
</dbReference>
<organism evidence="3 8">
    <name type="scientific">Biomphalaria glabrata</name>
    <name type="common">Bloodfluke planorb</name>
    <name type="synonym">Freshwater snail</name>
    <dbReference type="NCBI Taxonomy" id="6526"/>
    <lineage>
        <taxon>Eukaryota</taxon>
        <taxon>Metazoa</taxon>
        <taxon>Spiralia</taxon>
        <taxon>Lophotrochozoa</taxon>
        <taxon>Mollusca</taxon>
        <taxon>Gastropoda</taxon>
        <taxon>Heterobranchia</taxon>
        <taxon>Euthyneura</taxon>
        <taxon>Panpulmonata</taxon>
        <taxon>Hygrophila</taxon>
        <taxon>Lymnaeoidea</taxon>
        <taxon>Planorbidae</taxon>
        <taxon>Biomphalaria</taxon>
    </lineage>
</organism>
<dbReference type="InterPro" id="IPR052654">
    <property type="entry name" value="CS_Sulfotransferase"/>
</dbReference>
<accession>A0A9W3AWW1</accession>
<dbReference type="InterPro" id="IPR027417">
    <property type="entry name" value="P-loop_NTPase"/>
</dbReference>
<dbReference type="OrthoDB" id="8068875at2759"/>
<evidence type="ECO:0000313" key="5">
    <source>
        <dbReference type="RefSeq" id="XP_055891691.1"/>
    </source>
</evidence>
<dbReference type="Proteomes" id="UP001165740">
    <property type="component" value="Chromosome 7"/>
</dbReference>
<dbReference type="Pfam" id="PF00685">
    <property type="entry name" value="Sulfotransfer_1"/>
    <property type="match status" value="1"/>
</dbReference>
<evidence type="ECO:0000313" key="4">
    <source>
        <dbReference type="RefSeq" id="XP_055891690.1"/>
    </source>
</evidence>
<dbReference type="Gene3D" id="3.40.50.300">
    <property type="entry name" value="P-loop containing nucleotide triphosphate hydrolases"/>
    <property type="match status" value="1"/>
</dbReference>
<evidence type="ECO:0000313" key="8">
    <source>
        <dbReference type="RefSeq" id="XP_055891694.1"/>
    </source>
</evidence>
<protein>
    <submittedName>
        <fullName evidence="4 5">Carbohydrate sulfotransferase 15-like</fullName>
    </submittedName>
</protein>
<dbReference type="PANTHER" id="PTHR15723">
    <property type="entry name" value="CARBOHYDRATE SULFOTRANSFERASE 15"/>
    <property type="match status" value="1"/>
</dbReference>
<dbReference type="RefSeq" id="XP_055891691.1">
    <property type="nucleotide sequence ID" value="XM_056035716.1"/>
</dbReference>
<evidence type="ECO:0000313" key="7">
    <source>
        <dbReference type="RefSeq" id="XP_055891693.1"/>
    </source>
</evidence>
<reference evidence="4 5" key="1">
    <citation type="submission" date="2025-04" db="UniProtKB">
        <authorList>
            <consortium name="RefSeq"/>
        </authorList>
    </citation>
    <scope>IDENTIFICATION</scope>
</reference>
<gene>
    <name evidence="4 5 6 7 8" type="primary">LOC106050605</name>
</gene>
<evidence type="ECO:0000259" key="2">
    <source>
        <dbReference type="Pfam" id="PF00685"/>
    </source>
</evidence>
<dbReference type="RefSeq" id="XP_055891694.1">
    <property type="nucleotide sequence ID" value="XM_056035719.1"/>
</dbReference>
<dbReference type="RefSeq" id="XP_055891690.1">
    <property type="nucleotide sequence ID" value="XM_056035715.1"/>
</dbReference>
<dbReference type="GeneID" id="106050605"/>
<sequence length="409" mass="48185">MPVLSKKPVQQILTVLVSIALLVITWNNVVVLNSLKSLPDKFAVVEDNEKSTVVVDTGHEEIPCIDLKAVQYNRVEDIYCTVLPKFLPNLKNPCFYILHQFGMKTLRCLPYFYIIGMDKSGSTDLYSRLTQHFLVYENLGDLGKEAQFWSWNRYGISHKQKGLRKYTLEAYMEMFVKLARIIYIQNITNAISGDASPMDIYDFRSWTMIPQNAGLQEPRILTPHLMKHVYHNVPPKFIIIIREPIERLYSDYVFLEYGNNTLDFHHHVVQAIRMMEDCLLKHSKRFCFFDDQLYQQLPVRIHVSCYSEFLKVWLQVFPRSAFHIFRTREYTNEMETTLRGIFTFLQLPQVTQPEMKNILRQKRLHVTAKKTGTILPETRTLLRSFYSGCNEELASILKDERYLWLDHYS</sequence>
<dbReference type="AlphaFoldDB" id="A0A9W3AWW1"/>
<feature type="transmembrane region" description="Helical" evidence="1">
    <location>
        <begin position="12"/>
        <end position="32"/>
    </location>
</feature>
<feature type="domain" description="Sulfotransferase" evidence="2">
    <location>
        <begin position="113"/>
        <end position="361"/>
    </location>
</feature>
<dbReference type="RefSeq" id="XP_055891693.1">
    <property type="nucleotide sequence ID" value="XM_056035718.1"/>
</dbReference>
<keyword evidence="1" id="KW-0472">Membrane</keyword>
<dbReference type="RefSeq" id="XP_055891692.1">
    <property type="nucleotide sequence ID" value="XM_056035717.1"/>
</dbReference>
<dbReference type="InterPro" id="IPR000863">
    <property type="entry name" value="Sulfotransferase_dom"/>
</dbReference>
<keyword evidence="1" id="KW-1133">Transmembrane helix</keyword>
<dbReference type="GO" id="GO:0050659">
    <property type="term" value="F:N-acetylgalactosamine 4-sulfate 6-O-sulfotransferase activity"/>
    <property type="evidence" value="ECO:0007669"/>
    <property type="project" value="TreeGrafter"/>
</dbReference>
<evidence type="ECO:0000256" key="1">
    <source>
        <dbReference type="SAM" id="Phobius"/>
    </source>
</evidence>
<evidence type="ECO:0000313" key="3">
    <source>
        <dbReference type="Proteomes" id="UP001165740"/>
    </source>
</evidence>
<keyword evidence="1" id="KW-0812">Transmembrane</keyword>
<dbReference type="GO" id="GO:0019319">
    <property type="term" value="P:hexose biosynthetic process"/>
    <property type="evidence" value="ECO:0007669"/>
    <property type="project" value="TreeGrafter"/>
</dbReference>
<keyword evidence="3" id="KW-1185">Reference proteome</keyword>
<proteinExistence type="predicted"/>